<comment type="caution">
    <text evidence="1">The sequence shown here is derived from an EMBL/GenBank/DDBJ whole genome shotgun (WGS) entry which is preliminary data.</text>
</comment>
<name>A0ABW3CFM1_9ACTN</name>
<evidence type="ECO:0000313" key="2">
    <source>
        <dbReference type="Proteomes" id="UP001597083"/>
    </source>
</evidence>
<accession>A0ABW3CFM1</accession>
<gene>
    <name evidence="1" type="ORF">ACFQ07_13615</name>
</gene>
<organism evidence="1 2">
    <name type="scientific">Actinomadura adrarensis</name>
    <dbReference type="NCBI Taxonomy" id="1819600"/>
    <lineage>
        <taxon>Bacteria</taxon>
        <taxon>Bacillati</taxon>
        <taxon>Actinomycetota</taxon>
        <taxon>Actinomycetes</taxon>
        <taxon>Streptosporangiales</taxon>
        <taxon>Thermomonosporaceae</taxon>
        <taxon>Actinomadura</taxon>
    </lineage>
</organism>
<dbReference type="Proteomes" id="UP001597083">
    <property type="component" value="Unassembled WGS sequence"/>
</dbReference>
<reference evidence="2" key="1">
    <citation type="journal article" date="2019" name="Int. J. Syst. Evol. Microbiol.">
        <title>The Global Catalogue of Microorganisms (GCM) 10K type strain sequencing project: providing services to taxonomists for standard genome sequencing and annotation.</title>
        <authorList>
            <consortium name="The Broad Institute Genomics Platform"/>
            <consortium name="The Broad Institute Genome Sequencing Center for Infectious Disease"/>
            <person name="Wu L."/>
            <person name="Ma J."/>
        </authorList>
    </citation>
    <scope>NUCLEOTIDE SEQUENCE [LARGE SCALE GENOMIC DNA]</scope>
    <source>
        <strain evidence="2">JCM 31696</strain>
    </source>
</reference>
<dbReference type="EMBL" id="JBHTIR010002025">
    <property type="protein sequence ID" value="MFD0853273.1"/>
    <property type="molecule type" value="Genomic_DNA"/>
</dbReference>
<feature type="non-terminal residue" evidence="1">
    <location>
        <position position="1"/>
    </location>
</feature>
<keyword evidence="2" id="KW-1185">Reference proteome</keyword>
<proteinExistence type="predicted"/>
<sequence length="73" mass="8096">RHADSSAASDAADLDAVPDELREAVRNDPFVRHIWDYEGADASTTVKEFAISGALTGRRLEARQNEQDARRRA</sequence>
<evidence type="ECO:0000313" key="1">
    <source>
        <dbReference type="EMBL" id="MFD0853273.1"/>
    </source>
</evidence>
<protein>
    <submittedName>
        <fullName evidence="1">Uncharacterized protein</fullName>
    </submittedName>
</protein>